<keyword evidence="3" id="KW-0677">Repeat</keyword>
<evidence type="ECO:0000259" key="7">
    <source>
        <dbReference type="Pfam" id="PF00931"/>
    </source>
</evidence>
<keyword evidence="4" id="KW-0547">Nucleotide-binding</keyword>
<dbReference type="Gene3D" id="1.20.5.4130">
    <property type="match status" value="1"/>
</dbReference>
<comment type="caution">
    <text evidence="9">The sequence shown here is derived from an EMBL/GenBank/DDBJ whole genome shotgun (WGS) entry which is preliminary data.</text>
</comment>
<dbReference type="InterPro" id="IPR041118">
    <property type="entry name" value="Rx_N"/>
</dbReference>
<evidence type="ECO:0000256" key="3">
    <source>
        <dbReference type="ARBA" id="ARBA00022737"/>
    </source>
</evidence>
<dbReference type="GO" id="GO:0043531">
    <property type="term" value="F:ADP binding"/>
    <property type="evidence" value="ECO:0007669"/>
    <property type="project" value="InterPro"/>
</dbReference>
<keyword evidence="10" id="KW-1185">Reference proteome</keyword>
<evidence type="ECO:0000259" key="8">
    <source>
        <dbReference type="Pfam" id="PF18052"/>
    </source>
</evidence>
<evidence type="ECO:0000313" key="9">
    <source>
        <dbReference type="EMBL" id="KAH6757241.1"/>
    </source>
</evidence>
<evidence type="ECO:0000313" key="10">
    <source>
        <dbReference type="Proteomes" id="UP001190926"/>
    </source>
</evidence>
<dbReference type="SUPFAM" id="SSF52540">
    <property type="entry name" value="P-loop containing nucleoside triphosphate hydrolases"/>
    <property type="match status" value="1"/>
</dbReference>
<dbReference type="PANTHER" id="PTHR19338">
    <property type="entry name" value="TRANSLOCASE OF INNER MITOCHONDRIAL MEMBRANE 13 HOMOLOG"/>
    <property type="match status" value="1"/>
</dbReference>
<dbReference type="PANTHER" id="PTHR19338:SF66">
    <property type="entry name" value="NB-ARC DOMAIN-CONTAINING PROTEIN"/>
    <property type="match status" value="1"/>
</dbReference>
<reference evidence="9 10" key="1">
    <citation type="journal article" date="2021" name="Nat. Commun.">
        <title>Incipient diploidization of the medicinal plant Perilla within 10,000 years.</title>
        <authorList>
            <person name="Zhang Y."/>
            <person name="Shen Q."/>
            <person name="Leng L."/>
            <person name="Zhang D."/>
            <person name="Chen S."/>
            <person name="Shi Y."/>
            <person name="Ning Z."/>
            <person name="Chen S."/>
        </authorList>
    </citation>
    <scope>NUCLEOTIDE SEQUENCE [LARGE SCALE GENOMIC DNA]</scope>
    <source>
        <strain evidence="10">cv. PC099</strain>
    </source>
</reference>
<sequence length="302" mass="34981">MRSFLRDADSWQDSDERVFNWVSEVREAAYDIEDSVLAYAVTKLASRRLRNSRNIFKKTSTFFKEVVATYRVGSRISNVRTKITWLTTSFKTYGIKPTFDSGSASSRTFSSYGYSNNRDLRRSYLNVVEEDLVGLEKDIRMLVEHLVDEERDRVVFIYGMKGLGKTIIARKMYDHRDVRRHFDGFAWSYEGRGAGEVAAPQKRCLVVLDDIWSGEAWESLKLAFPNTRDEHGSKMVLTTQNMEVVNAVSPSGFVYDPRYLMNEESWELLRKKVFPRREDDPAGEIGIWNLLLVYVSSFGNYV</sequence>
<feature type="domain" description="NB-ARC" evidence="7">
    <location>
        <begin position="136"/>
        <end position="189"/>
    </location>
</feature>
<gene>
    <name evidence="9" type="ORF">C2S53_010298</name>
</gene>
<proteinExistence type="inferred from homology"/>
<dbReference type="InterPro" id="IPR002182">
    <property type="entry name" value="NB-ARC"/>
</dbReference>
<accession>A0AAD4NXT7</accession>
<protein>
    <submittedName>
        <fullName evidence="9">Uncharacterized protein</fullName>
    </submittedName>
</protein>
<evidence type="ECO:0000256" key="6">
    <source>
        <dbReference type="ARBA" id="ARBA00022840"/>
    </source>
</evidence>
<keyword evidence="6" id="KW-0067">ATP-binding</keyword>
<dbReference type="Proteomes" id="UP001190926">
    <property type="component" value="Unassembled WGS sequence"/>
</dbReference>
<keyword evidence="5" id="KW-0611">Plant defense</keyword>
<dbReference type="Pfam" id="PF00931">
    <property type="entry name" value="NB-ARC"/>
    <property type="match status" value="2"/>
</dbReference>
<evidence type="ECO:0000256" key="1">
    <source>
        <dbReference type="ARBA" id="ARBA00008894"/>
    </source>
</evidence>
<keyword evidence="2" id="KW-0433">Leucine-rich repeat</keyword>
<organism evidence="9 10">
    <name type="scientific">Perilla frutescens var. hirtella</name>
    <name type="common">Perilla citriodora</name>
    <name type="synonym">Perilla setoyensis</name>
    <dbReference type="NCBI Taxonomy" id="608512"/>
    <lineage>
        <taxon>Eukaryota</taxon>
        <taxon>Viridiplantae</taxon>
        <taxon>Streptophyta</taxon>
        <taxon>Embryophyta</taxon>
        <taxon>Tracheophyta</taxon>
        <taxon>Spermatophyta</taxon>
        <taxon>Magnoliopsida</taxon>
        <taxon>eudicotyledons</taxon>
        <taxon>Gunneridae</taxon>
        <taxon>Pentapetalae</taxon>
        <taxon>asterids</taxon>
        <taxon>lamiids</taxon>
        <taxon>Lamiales</taxon>
        <taxon>Lamiaceae</taxon>
        <taxon>Nepetoideae</taxon>
        <taxon>Elsholtzieae</taxon>
        <taxon>Perilla</taxon>
    </lineage>
</organism>
<evidence type="ECO:0000256" key="5">
    <source>
        <dbReference type="ARBA" id="ARBA00022821"/>
    </source>
</evidence>
<dbReference type="CDD" id="cd14798">
    <property type="entry name" value="RX-CC_like"/>
    <property type="match status" value="1"/>
</dbReference>
<dbReference type="Gene3D" id="3.40.50.300">
    <property type="entry name" value="P-loop containing nucleotide triphosphate hydrolases"/>
    <property type="match status" value="2"/>
</dbReference>
<evidence type="ECO:0000256" key="2">
    <source>
        <dbReference type="ARBA" id="ARBA00022614"/>
    </source>
</evidence>
<dbReference type="EMBL" id="SDAM02029479">
    <property type="protein sequence ID" value="KAH6757241.1"/>
    <property type="molecule type" value="Genomic_DNA"/>
</dbReference>
<name>A0AAD4NXT7_PERFH</name>
<dbReference type="Pfam" id="PF18052">
    <property type="entry name" value="Rx_N"/>
    <property type="match status" value="1"/>
</dbReference>
<comment type="similarity">
    <text evidence="1">Belongs to the disease resistance NB-LRR family.</text>
</comment>
<dbReference type="GO" id="GO:0006952">
    <property type="term" value="P:defense response"/>
    <property type="evidence" value="ECO:0007669"/>
    <property type="project" value="UniProtKB-KW"/>
</dbReference>
<feature type="domain" description="Disease resistance N-terminal" evidence="8">
    <location>
        <begin position="1"/>
        <end position="50"/>
    </location>
</feature>
<dbReference type="GO" id="GO:0005524">
    <property type="term" value="F:ATP binding"/>
    <property type="evidence" value="ECO:0007669"/>
    <property type="project" value="UniProtKB-KW"/>
</dbReference>
<dbReference type="InterPro" id="IPR027417">
    <property type="entry name" value="P-loop_NTPase"/>
</dbReference>
<dbReference type="InterPro" id="IPR038005">
    <property type="entry name" value="RX-like_CC"/>
</dbReference>
<dbReference type="AlphaFoldDB" id="A0AAD4NXT7"/>
<feature type="domain" description="NB-ARC" evidence="7">
    <location>
        <begin position="201"/>
        <end position="277"/>
    </location>
</feature>
<evidence type="ECO:0000256" key="4">
    <source>
        <dbReference type="ARBA" id="ARBA00022741"/>
    </source>
</evidence>